<keyword evidence="2" id="KW-1185">Reference proteome</keyword>
<evidence type="ECO:0000313" key="2">
    <source>
        <dbReference type="Proteomes" id="UP000299102"/>
    </source>
</evidence>
<organism evidence="1 2">
    <name type="scientific">Eumeta variegata</name>
    <name type="common">Bagworm moth</name>
    <name type="synonym">Eumeta japonica</name>
    <dbReference type="NCBI Taxonomy" id="151549"/>
    <lineage>
        <taxon>Eukaryota</taxon>
        <taxon>Metazoa</taxon>
        <taxon>Ecdysozoa</taxon>
        <taxon>Arthropoda</taxon>
        <taxon>Hexapoda</taxon>
        <taxon>Insecta</taxon>
        <taxon>Pterygota</taxon>
        <taxon>Neoptera</taxon>
        <taxon>Endopterygota</taxon>
        <taxon>Lepidoptera</taxon>
        <taxon>Glossata</taxon>
        <taxon>Ditrysia</taxon>
        <taxon>Tineoidea</taxon>
        <taxon>Psychidae</taxon>
        <taxon>Oiketicinae</taxon>
        <taxon>Eumeta</taxon>
    </lineage>
</organism>
<evidence type="ECO:0000313" key="1">
    <source>
        <dbReference type="EMBL" id="GBP50241.1"/>
    </source>
</evidence>
<sequence length="76" mass="8336">MGYLMEGSKPPEFPLAKSYTTMEATTSHLCSHRSNSPVVQVCFRIAAELATASLSHIRMSLNVVKHRHPSDPPDVA</sequence>
<gene>
    <name evidence="1" type="ORF">EVAR_88076_1</name>
</gene>
<reference evidence="1 2" key="1">
    <citation type="journal article" date="2019" name="Commun. Biol.">
        <title>The bagworm genome reveals a unique fibroin gene that provides high tensile strength.</title>
        <authorList>
            <person name="Kono N."/>
            <person name="Nakamura H."/>
            <person name="Ohtoshi R."/>
            <person name="Tomita M."/>
            <person name="Numata K."/>
            <person name="Arakawa K."/>
        </authorList>
    </citation>
    <scope>NUCLEOTIDE SEQUENCE [LARGE SCALE GENOMIC DNA]</scope>
</reference>
<proteinExistence type="predicted"/>
<dbReference type="EMBL" id="BGZK01000561">
    <property type="protein sequence ID" value="GBP50241.1"/>
    <property type="molecule type" value="Genomic_DNA"/>
</dbReference>
<accession>A0A4C1WGF2</accession>
<comment type="caution">
    <text evidence="1">The sequence shown here is derived from an EMBL/GenBank/DDBJ whole genome shotgun (WGS) entry which is preliminary data.</text>
</comment>
<protein>
    <submittedName>
        <fullName evidence="1">Uncharacterized protein</fullName>
    </submittedName>
</protein>
<dbReference type="Proteomes" id="UP000299102">
    <property type="component" value="Unassembled WGS sequence"/>
</dbReference>
<name>A0A4C1WGF2_EUMVA</name>
<dbReference type="AlphaFoldDB" id="A0A4C1WGF2"/>